<organism evidence="8 9">
    <name type="scientific">Quercus suber</name>
    <name type="common">Cork oak</name>
    <dbReference type="NCBI Taxonomy" id="58331"/>
    <lineage>
        <taxon>Eukaryota</taxon>
        <taxon>Viridiplantae</taxon>
        <taxon>Streptophyta</taxon>
        <taxon>Embryophyta</taxon>
        <taxon>Tracheophyta</taxon>
        <taxon>Spermatophyta</taxon>
        <taxon>Magnoliopsida</taxon>
        <taxon>eudicotyledons</taxon>
        <taxon>Gunneridae</taxon>
        <taxon>Pentapetalae</taxon>
        <taxon>rosids</taxon>
        <taxon>fabids</taxon>
        <taxon>Fagales</taxon>
        <taxon>Fagaceae</taxon>
        <taxon>Quercus</taxon>
    </lineage>
</organism>
<dbReference type="PROSITE" id="PS51277">
    <property type="entry name" value="BURP"/>
    <property type="match status" value="1"/>
</dbReference>
<protein>
    <submittedName>
        <fullName evidence="8">Polygalacturonase-1 non-catalytic subunit beta</fullName>
    </submittedName>
</protein>
<gene>
    <name evidence="8" type="primary">GP1_6</name>
    <name evidence="8" type="ORF">CFP56_009883</name>
</gene>
<dbReference type="EMBL" id="PKMF04000173">
    <property type="protein sequence ID" value="KAK7845231.1"/>
    <property type="molecule type" value="Genomic_DNA"/>
</dbReference>
<dbReference type="InterPro" id="IPR004873">
    <property type="entry name" value="BURP_dom"/>
</dbReference>
<evidence type="ECO:0000313" key="8">
    <source>
        <dbReference type="EMBL" id="KAK7845231.1"/>
    </source>
</evidence>
<dbReference type="AlphaFoldDB" id="A0AAW0L3L2"/>
<evidence type="ECO:0000256" key="3">
    <source>
        <dbReference type="ARBA" id="ARBA00022512"/>
    </source>
</evidence>
<feature type="domain" description="BURP" evidence="7">
    <location>
        <begin position="237"/>
        <end position="451"/>
    </location>
</feature>
<name>A0AAW0L3L2_QUESU</name>
<dbReference type="Proteomes" id="UP000237347">
    <property type="component" value="Unassembled WGS sequence"/>
</dbReference>
<reference evidence="8 9" key="1">
    <citation type="journal article" date="2018" name="Sci. Data">
        <title>The draft genome sequence of cork oak.</title>
        <authorList>
            <person name="Ramos A.M."/>
            <person name="Usie A."/>
            <person name="Barbosa P."/>
            <person name="Barros P.M."/>
            <person name="Capote T."/>
            <person name="Chaves I."/>
            <person name="Simoes F."/>
            <person name="Abreu I."/>
            <person name="Carrasquinho I."/>
            <person name="Faro C."/>
            <person name="Guimaraes J.B."/>
            <person name="Mendonca D."/>
            <person name="Nobrega F."/>
            <person name="Rodrigues L."/>
            <person name="Saibo N.J.M."/>
            <person name="Varela M.C."/>
            <person name="Egas C."/>
            <person name="Matos J."/>
            <person name="Miguel C.M."/>
            <person name="Oliveira M.M."/>
            <person name="Ricardo C.P."/>
            <person name="Goncalves S."/>
        </authorList>
    </citation>
    <scope>NUCLEOTIDE SEQUENCE [LARGE SCALE GENOMIC DNA]</scope>
    <source>
        <strain evidence="9">cv. HL8</strain>
    </source>
</reference>
<keyword evidence="6" id="KW-0325">Glycoprotein</keyword>
<keyword evidence="4" id="KW-0052">Apoplast</keyword>
<keyword evidence="3" id="KW-0134">Cell wall</keyword>
<keyword evidence="3" id="KW-0964">Secreted</keyword>
<dbReference type="InterPro" id="IPR051897">
    <property type="entry name" value="PG-associated_BURP"/>
</dbReference>
<evidence type="ECO:0000259" key="7">
    <source>
        <dbReference type="PROSITE" id="PS51277"/>
    </source>
</evidence>
<comment type="caution">
    <text evidence="8">The sequence shown here is derived from an EMBL/GenBank/DDBJ whole genome shotgun (WGS) entry which is preliminary data.</text>
</comment>
<evidence type="ECO:0000256" key="1">
    <source>
        <dbReference type="ARBA" id="ARBA00004191"/>
    </source>
</evidence>
<accession>A0AAW0L3L2</accession>
<evidence type="ECO:0000256" key="4">
    <source>
        <dbReference type="ARBA" id="ARBA00022523"/>
    </source>
</evidence>
<dbReference type="PANTHER" id="PTHR31458:SF2">
    <property type="entry name" value="POLYGALACTURONASE 1 BETA-LIKE PROTEIN 2"/>
    <property type="match status" value="1"/>
</dbReference>
<evidence type="ECO:0000256" key="5">
    <source>
        <dbReference type="ARBA" id="ARBA00022729"/>
    </source>
</evidence>
<dbReference type="GO" id="GO:0048046">
    <property type="term" value="C:apoplast"/>
    <property type="evidence" value="ECO:0007669"/>
    <property type="project" value="UniProtKB-SubCell"/>
</dbReference>
<keyword evidence="9" id="KW-1185">Reference proteome</keyword>
<dbReference type="PANTHER" id="PTHR31458">
    <property type="entry name" value="POLYGALACTURONASE 1 BETA-LIKE PROTEIN 2"/>
    <property type="match status" value="1"/>
</dbReference>
<dbReference type="SMART" id="SM01045">
    <property type="entry name" value="BURP"/>
    <property type="match status" value="1"/>
</dbReference>
<keyword evidence="5" id="KW-0732">Signal</keyword>
<evidence type="ECO:0000256" key="6">
    <source>
        <dbReference type="ARBA" id="ARBA00023180"/>
    </source>
</evidence>
<sequence length="452" mass="49716">IQNNHAKPIFLLSKASPLSAVESDSFSKLAAQNALSSRLSAFCASANLLCFPDSLPPMFDQSADIKINYGPSAVVGQKVYVNSTGTKGGSSKFTKQKKWVGPGIFFRESMLKKGKIGSTGENPFTMKTYLIRYWNKEIQNNQAKPIFLLSKASPMSAIESASFSKLAAQNPLSFRLSTFCAFANLFCFPDSLPSTFGQKVYVNSTGVAGSLVNYGHPPNTKGGSGEFTKQRVEPGKFFQESMLKKGKVIPMLDINDKLPEMSFLPRSISSKQPFSTLKVSELKHIFHTGDNSTTETMIVKSLSECKRAPNPGKTKRCVSSAEDMIDFAVSVLGRNIDILTTKNVNGSKQSIMIGSIEGINGWKVTDPISCHQLLFPYLLYYCHSVPKVRVYQVDILDPNSKAKINNSVAICHMNTSSWNPTHESFLALGSAPGRIEVCHWIFQNDLKWTVVD</sequence>
<feature type="non-terminal residue" evidence="8">
    <location>
        <position position="1"/>
    </location>
</feature>
<evidence type="ECO:0000313" key="9">
    <source>
        <dbReference type="Proteomes" id="UP000237347"/>
    </source>
</evidence>
<proteinExistence type="predicted"/>
<comment type="subcellular location">
    <subcellularLocation>
        <location evidence="1">Secreted</location>
        <location evidence="1">Cell wall</location>
    </subcellularLocation>
    <subcellularLocation>
        <location evidence="2">Secreted</location>
        <location evidence="2">Extracellular space</location>
        <location evidence="2">Apoplast</location>
    </subcellularLocation>
</comment>
<dbReference type="Pfam" id="PF03181">
    <property type="entry name" value="BURP"/>
    <property type="match status" value="1"/>
</dbReference>
<evidence type="ECO:0000256" key="2">
    <source>
        <dbReference type="ARBA" id="ARBA00004271"/>
    </source>
</evidence>